<dbReference type="AlphaFoldDB" id="A0A3Q2VST5"/>
<evidence type="ECO:0000259" key="2">
    <source>
        <dbReference type="PROSITE" id="PS51455"/>
    </source>
</evidence>
<dbReference type="GO" id="GO:0046854">
    <property type="term" value="P:phosphatidylinositol phosphate biosynthetic process"/>
    <property type="evidence" value="ECO:0007669"/>
    <property type="project" value="TreeGrafter"/>
</dbReference>
<dbReference type="Gene3D" id="3.30.810.10">
    <property type="entry name" value="2-Layer Sandwich"/>
    <property type="match status" value="1"/>
</dbReference>
<dbReference type="STRING" id="8153.ENSHBUP00000011428"/>
<keyword evidence="1" id="KW-0418">Kinase</keyword>
<dbReference type="GO" id="GO:0005886">
    <property type="term" value="C:plasma membrane"/>
    <property type="evidence" value="ECO:0007669"/>
    <property type="project" value="TreeGrafter"/>
</dbReference>
<keyword evidence="1" id="KW-0808">Transferase</keyword>
<dbReference type="PANTHER" id="PTHR23086">
    <property type="entry name" value="PHOSPHATIDYLINOSITOL-4-PHOSPHATE 5-KINASE"/>
    <property type="match status" value="1"/>
</dbReference>
<protein>
    <submittedName>
        <fullName evidence="3">Phosphatidylinositol-4-phosphate 5-kinase-like 1</fullName>
    </submittedName>
</protein>
<dbReference type="InterPro" id="IPR027483">
    <property type="entry name" value="PInositol-4-P-4/5-kinase_C_sf"/>
</dbReference>
<dbReference type="SUPFAM" id="SSF56104">
    <property type="entry name" value="SAICAR synthase-like"/>
    <property type="match status" value="1"/>
</dbReference>
<evidence type="ECO:0000256" key="1">
    <source>
        <dbReference type="PROSITE-ProRule" id="PRU00781"/>
    </source>
</evidence>
<dbReference type="Ensembl" id="ENSHBUT00000032108.1">
    <property type="protein sequence ID" value="ENSHBUP00000011428.1"/>
    <property type="gene ID" value="ENSHBUG00000013098.1"/>
</dbReference>
<dbReference type="Gene3D" id="3.30.800.10">
    <property type="entry name" value="Phosphatidylinositol Phosphate Kinase II Beta"/>
    <property type="match status" value="1"/>
</dbReference>
<keyword evidence="4" id="KW-1185">Reference proteome</keyword>
<dbReference type="InterPro" id="IPR002498">
    <property type="entry name" value="PInositol-4-P-4/5-kinase_core"/>
</dbReference>
<sequence length="413" mass="48007">MKLLSLCVGFHGYSVKDSTDSQLSFVLVAGLSGLHSHSDFFSPLRPQWSSHIFSSSGCFSLSQMEMSTAGPGMLSHQQRSMKRRRWGGLRQQWKLLGLFEIDQQHEFYSLTCMMKEGLAAAIQNTIDDPPAVSSCQETVQPLTHGGFTQSHLLCSEVERDILIPCFSTFRNDKRFFLKTQNKREIKFLLGNLKIYMEHLRKYPHSLLVKFLVLFPIYLFQKFFIVMQSVFYPDDRINARYDIKGCEVSRWTEPAPEGSHIIVVLKDLNFEGQFITLDQQRSWLLRQVEIDTHFLRQLNVLDYSLLLAHQPLHHDERHQGLSFDAGPASAEAELQDFQAQNRRLLPNLKNPLHIIDGPEQRYFVGIIDIFTVYSFKKRLEHLWKRLRHPGRSFSTVSPQTYCLRLCQWVQDHTK</sequence>
<dbReference type="PROSITE" id="PS51455">
    <property type="entry name" value="PIPK"/>
    <property type="match status" value="1"/>
</dbReference>
<accession>A0A3Q2VST5</accession>
<dbReference type="PANTHER" id="PTHR23086:SF46">
    <property type="entry name" value="PHOSPHATIDYLINOSITOL 4-PHOSPHATE 5-KINASE-LIKE PROTEIN 1"/>
    <property type="match status" value="1"/>
</dbReference>
<organism evidence="3 4">
    <name type="scientific">Haplochromis burtoni</name>
    <name type="common">Burton's mouthbrooder</name>
    <name type="synonym">Chromis burtoni</name>
    <dbReference type="NCBI Taxonomy" id="8153"/>
    <lineage>
        <taxon>Eukaryota</taxon>
        <taxon>Metazoa</taxon>
        <taxon>Chordata</taxon>
        <taxon>Craniata</taxon>
        <taxon>Vertebrata</taxon>
        <taxon>Euteleostomi</taxon>
        <taxon>Actinopterygii</taxon>
        <taxon>Neopterygii</taxon>
        <taxon>Teleostei</taxon>
        <taxon>Neoteleostei</taxon>
        <taxon>Acanthomorphata</taxon>
        <taxon>Ovalentaria</taxon>
        <taxon>Cichlomorphae</taxon>
        <taxon>Cichliformes</taxon>
        <taxon>Cichlidae</taxon>
        <taxon>African cichlids</taxon>
        <taxon>Pseudocrenilabrinae</taxon>
        <taxon>Haplochromini</taxon>
        <taxon>Haplochromis</taxon>
    </lineage>
</organism>
<reference evidence="3" key="1">
    <citation type="submission" date="2025-08" db="UniProtKB">
        <authorList>
            <consortium name="Ensembl"/>
        </authorList>
    </citation>
    <scope>IDENTIFICATION</scope>
</reference>
<proteinExistence type="predicted"/>
<evidence type="ECO:0000313" key="4">
    <source>
        <dbReference type="Proteomes" id="UP000264840"/>
    </source>
</evidence>
<dbReference type="SMART" id="SM00330">
    <property type="entry name" value="PIPKc"/>
    <property type="match status" value="1"/>
</dbReference>
<dbReference type="Pfam" id="PF01504">
    <property type="entry name" value="PIP5K"/>
    <property type="match status" value="1"/>
</dbReference>
<dbReference type="Proteomes" id="UP000264840">
    <property type="component" value="Unplaced"/>
</dbReference>
<evidence type="ECO:0000313" key="3">
    <source>
        <dbReference type="Ensembl" id="ENSHBUP00000011428.1"/>
    </source>
</evidence>
<feature type="domain" description="PIPK" evidence="2">
    <location>
        <begin position="54"/>
        <end position="412"/>
    </location>
</feature>
<keyword evidence="1" id="KW-0547">Nucleotide-binding</keyword>
<dbReference type="InterPro" id="IPR027484">
    <property type="entry name" value="PInositol-4-P-5-kinase_N"/>
</dbReference>
<reference evidence="3" key="2">
    <citation type="submission" date="2025-09" db="UniProtKB">
        <authorList>
            <consortium name="Ensembl"/>
        </authorList>
    </citation>
    <scope>IDENTIFICATION</scope>
</reference>
<name>A0A3Q2VST5_HAPBU</name>
<dbReference type="GO" id="GO:0005524">
    <property type="term" value="F:ATP binding"/>
    <property type="evidence" value="ECO:0007669"/>
    <property type="project" value="UniProtKB-UniRule"/>
</dbReference>
<keyword evidence="1" id="KW-0067">ATP-binding</keyword>
<dbReference type="InterPro" id="IPR023610">
    <property type="entry name" value="PInositol-4/5-P-5/4-kinase"/>
</dbReference>
<dbReference type="GO" id="GO:0016308">
    <property type="term" value="F:1-phosphatidylinositol-4-phosphate 5-kinase activity"/>
    <property type="evidence" value="ECO:0007669"/>
    <property type="project" value="TreeGrafter"/>
</dbReference>
<dbReference type="GeneTree" id="ENSGT00940000158633"/>